<accession>A0A6A5KEX1</accession>
<dbReference type="EMBL" id="ML975283">
    <property type="protein sequence ID" value="KAF1835718.1"/>
    <property type="molecule type" value="Genomic_DNA"/>
</dbReference>
<protein>
    <submittedName>
        <fullName evidence="1">Uncharacterized protein</fullName>
    </submittedName>
</protein>
<dbReference type="Proteomes" id="UP000800040">
    <property type="component" value="Unassembled WGS sequence"/>
</dbReference>
<sequence length="87" mass="9889">MSWRGKSCFAYRPRPLTVGLDRHTEQGRWGAKASAPNVVGTASSAYAFGWVFVSRYRPLRGHNRVKGRAEVYMPYRNTRCQRAAQLA</sequence>
<keyword evidence="2" id="KW-1185">Reference proteome</keyword>
<name>A0A6A5KEX1_9PLEO</name>
<evidence type="ECO:0000313" key="1">
    <source>
        <dbReference type="EMBL" id="KAF1835718.1"/>
    </source>
</evidence>
<dbReference type="AlphaFoldDB" id="A0A6A5KEX1"/>
<proteinExistence type="predicted"/>
<gene>
    <name evidence="1" type="ORF">BDW02DRAFT_567755</name>
</gene>
<feature type="non-terminal residue" evidence="1">
    <location>
        <position position="1"/>
    </location>
</feature>
<organism evidence="1 2">
    <name type="scientific">Decorospora gaudefroyi</name>
    <dbReference type="NCBI Taxonomy" id="184978"/>
    <lineage>
        <taxon>Eukaryota</taxon>
        <taxon>Fungi</taxon>
        <taxon>Dikarya</taxon>
        <taxon>Ascomycota</taxon>
        <taxon>Pezizomycotina</taxon>
        <taxon>Dothideomycetes</taxon>
        <taxon>Pleosporomycetidae</taxon>
        <taxon>Pleosporales</taxon>
        <taxon>Pleosporineae</taxon>
        <taxon>Pleosporaceae</taxon>
        <taxon>Decorospora</taxon>
    </lineage>
</organism>
<reference evidence="1" key="1">
    <citation type="submission" date="2020-01" db="EMBL/GenBank/DDBJ databases">
        <authorList>
            <consortium name="DOE Joint Genome Institute"/>
            <person name="Haridas S."/>
            <person name="Albert R."/>
            <person name="Binder M."/>
            <person name="Bloem J."/>
            <person name="Labutti K."/>
            <person name="Salamov A."/>
            <person name="Andreopoulos B."/>
            <person name="Baker S.E."/>
            <person name="Barry K."/>
            <person name="Bills G."/>
            <person name="Bluhm B.H."/>
            <person name="Cannon C."/>
            <person name="Castanera R."/>
            <person name="Culley D.E."/>
            <person name="Daum C."/>
            <person name="Ezra D."/>
            <person name="Gonzalez J.B."/>
            <person name="Henrissat B."/>
            <person name="Kuo A."/>
            <person name="Liang C."/>
            <person name="Lipzen A."/>
            <person name="Lutzoni F."/>
            <person name="Magnuson J."/>
            <person name="Mondo S."/>
            <person name="Nolan M."/>
            <person name="Ohm R."/>
            <person name="Pangilinan J."/>
            <person name="Park H.-J."/>
            <person name="Ramirez L."/>
            <person name="Alfaro M."/>
            <person name="Sun H."/>
            <person name="Tritt A."/>
            <person name="Yoshinaga Y."/>
            <person name="Zwiers L.-H."/>
            <person name="Turgeon B.G."/>
            <person name="Goodwin S.B."/>
            <person name="Spatafora J.W."/>
            <person name="Crous P.W."/>
            <person name="Grigoriev I.V."/>
        </authorList>
    </citation>
    <scope>NUCLEOTIDE SEQUENCE</scope>
    <source>
        <strain evidence="1">P77</strain>
    </source>
</reference>
<evidence type="ECO:0000313" key="2">
    <source>
        <dbReference type="Proteomes" id="UP000800040"/>
    </source>
</evidence>